<proteinExistence type="predicted"/>
<dbReference type="KEGG" id="vg:40091872"/>
<dbReference type="Proteomes" id="UP000228763">
    <property type="component" value="Segment"/>
</dbReference>
<dbReference type="RefSeq" id="YP_009615410.1">
    <property type="nucleotide sequence ID" value="NC_042043.1"/>
</dbReference>
<sequence>MARYGAYIDSNSGHPFITPVSTPFVLYTKASVSSVDVGADYKGASGTIDINPSYPAMVFLRSDNRATLSATRSGGQILFGGSIQGRNNPHFTVTAYVFARFPQPTPRYGMAIWDASGTCILTNESRVLTDLVTVGTVGNGGGINIDQTLPGNYAVSPMIMGATLIQIFVQGQPQIINISASTGAYNSGGGTRINAVSSQAASGSVVGYLNTGVTITAINVDGL</sequence>
<organism evidence="1 2">
    <name type="scientific">Escherichia phage SRT8</name>
    <dbReference type="NCBI Taxonomy" id="2496545"/>
    <lineage>
        <taxon>Viruses</taxon>
        <taxon>Duplodnaviria</taxon>
        <taxon>Heunggongvirae</taxon>
        <taxon>Uroviricota</taxon>
        <taxon>Caudoviricetes</taxon>
        <taxon>Drexlerviridae</taxon>
        <taxon>Tunavirinae</taxon>
        <taxon>Sertoctavirus</taxon>
        <taxon>Sertoctavirus SRT8</taxon>
    </lineage>
</organism>
<dbReference type="GeneID" id="40091872"/>
<reference evidence="1 2" key="1">
    <citation type="submission" date="2017-09" db="EMBL/GenBank/DDBJ databases">
        <title>Complete genome sequence analysis of the novel Escherichia coli phage SRT8.</title>
        <authorList>
            <person name="Fan X."/>
            <person name="Zhao K."/>
            <person name="Song S."/>
            <person name="Zhao Z."/>
        </authorList>
    </citation>
    <scope>NUCLEOTIDE SEQUENCE [LARGE SCALE GENOMIC DNA]</scope>
</reference>
<protein>
    <submittedName>
        <fullName evidence="1">Uncharacterized protein</fullName>
    </submittedName>
</protein>
<name>A0A2D1GP99_9CAUD</name>
<accession>A0A2D1GP99</accession>
<dbReference type="EMBL" id="MF996376">
    <property type="protein sequence ID" value="ATN93785.1"/>
    <property type="molecule type" value="Genomic_DNA"/>
</dbReference>
<evidence type="ECO:0000313" key="1">
    <source>
        <dbReference type="EMBL" id="ATN93785.1"/>
    </source>
</evidence>
<evidence type="ECO:0000313" key="2">
    <source>
        <dbReference type="Proteomes" id="UP000228763"/>
    </source>
</evidence>
<keyword evidence="2" id="KW-1185">Reference proteome</keyword>